<dbReference type="SUPFAM" id="SSF46774">
    <property type="entry name" value="ARID-like"/>
    <property type="match status" value="1"/>
</dbReference>
<dbReference type="Pfam" id="PF01388">
    <property type="entry name" value="ARID"/>
    <property type="match status" value="1"/>
</dbReference>
<dbReference type="PANTHER" id="PTHR46872">
    <property type="entry name" value="DNA BINDING PROTEIN"/>
    <property type="match status" value="1"/>
</dbReference>
<dbReference type="PROSITE" id="PS51011">
    <property type="entry name" value="ARID"/>
    <property type="match status" value="1"/>
</dbReference>
<dbReference type="KEGG" id="obr:102718822"/>
<dbReference type="PROSITE" id="PS51156">
    <property type="entry name" value="ELM2"/>
    <property type="match status" value="1"/>
</dbReference>
<gene>
    <name evidence="4" type="primary">LOC102718822</name>
</gene>
<dbReference type="Proteomes" id="UP000006038">
    <property type="component" value="Chromosome 4"/>
</dbReference>
<dbReference type="CDD" id="cd16100">
    <property type="entry name" value="ARID"/>
    <property type="match status" value="1"/>
</dbReference>
<protein>
    <recommendedName>
        <fullName evidence="6">ARID domain-containing protein</fullName>
    </recommendedName>
</protein>
<dbReference type="Gramene" id="OB04G11920.1">
    <property type="protein sequence ID" value="OB04G11920.1"/>
    <property type="gene ID" value="OB04G11920"/>
</dbReference>
<dbReference type="OrthoDB" id="1938591at2759"/>
<dbReference type="AlphaFoldDB" id="J3LVL7"/>
<accession>J3LVL7</accession>
<evidence type="ECO:0000259" key="2">
    <source>
        <dbReference type="PROSITE" id="PS51011"/>
    </source>
</evidence>
<feature type="domain" description="ELM2" evidence="3">
    <location>
        <begin position="321"/>
        <end position="476"/>
    </location>
</feature>
<reference evidence="4" key="2">
    <citation type="submission" date="2013-04" db="UniProtKB">
        <authorList>
            <consortium name="EnsemblPlants"/>
        </authorList>
    </citation>
    <scope>IDENTIFICATION</scope>
</reference>
<dbReference type="OMA" id="HGICDSA"/>
<dbReference type="InterPro" id="IPR000949">
    <property type="entry name" value="ELM2_dom"/>
</dbReference>
<dbReference type="EnsemblPlants" id="OB04G11920.1">
    <property type="protein sequence ID" value="OB04G11920.1"/>
    <property type="gene ID" value="OB04G11920"/>
</dbReference>
<evidence type="ECO:0000256" key="1">
    <source>
        <dbReference type="ARBA" id="ARBA00023242"/>
    </source>
</evidence>
<dbReference type="GeneID" id="102718822"/>
<evidence type="ECO:0008006" key="6">
    <source>
        <dbReference type="Google" id="ProtNLM"/>
    </source>
</evidence>
<feature type="domain" description="ARID" evidence="2">
    <location>
        <begin position="31"/>
        <end position="126"/>
    </location>
</feature>
<dbReference type="RefSeq" id="XP_006652099.1">
    <property type="nucleotide sequence ID" value="XM_006652036.3"/>
</dbReference>
<evidence type="ECO:0000313" key="5">
    <source>
        <dbReference type="Proteomes" id="UP000006038"/>
    </source>
</evidence>
<dbReference type="PANTHER" id="PTHR46872:SF10">
    <property type="entry name" value="MYB-LIKE DOMAIN-CONTAINING PROTEIN"/>
    <property type="match status" value="1"/>
</dbReference>
<dbReference type="CDD" id="cd00167">
    <property type="entry name" value="SANT"/>
    <property type="match status" value="1"/>
</dbReference>
<dbReference type="Gene3D" id="1.10.150.60">
    <property type="entry name" value="ARID DNA-binding domain"/>
    <property type="match status" value="1"/>
</dbReference>
<keyword evidence="5" id="KW-1185">Reference proteome</keyword>
<dbReference type="eggNOG" id="ENOG502QVAG">
    <property type="taxonomic scope" value="Eukaryota"/>
</dbReference>
<dbReference type="InterPro" id="IPR001606">
    <property type="entry name" value="ARID_dom"/>
</dbReference>
<organism evidence="4">
    <name type="scientific">Oryza brachyantha</name>
    <name type="common">malo sina</name>
    <dbReference type="NCBI Taxonomy" id="4533"/>
    <lineage>
        <taxon>Eukaryota</taxon>
        <taxon>Viridiplantae</taxon>
        <taxon>Streptophyta</taxon>
        <taxon>Embryophyta</taxon>
        <taxon>Tracheophyta</taxon>
        <taxon>Spermatophyta</taxon>
        <taxon>Magnoliopsida</taxon>
        <taxon>Liliopsida</taxon>
        <taxon>Poales</taxon>
        <taxon>Poaceae</taxon>
        <taxon>BOP clade</taxon>
        <taxon>Oryzoideae</taxon>
        <taxon>Oryzeae</taxon>
        <taxon>Oryzinae</taxon>
        <taxon>Oryza</taxon>
    </lineage>
</organism>
<name>J3LVL7_ORYBR</name>
<proteinExistence type="predicted"/>
<keyword evidence="1" id="KW-0539">Nucleus</keyword>
<reference evidence="4" key="1">
    <citation type="journal article" date="2013" name="Nat. Commun.">
        <title>Whole-genome sequencing of Oryza brachyantha reveals mechanisms underlying Oryza genome evolution.</title>
        <authorList>
            <person name="Chen J."/>
            <person name="Huang Q."/>
            <person name="Gao D."/>
            <person name="Wang J."/>
            <person name="Lang Y."/>
            <person name="Liu T."/>
            <person name="Li B."/>
            <person name="Bai Z."/>
            <person name="Luis Goicoechea J."/>
            <person name="Liang C."/>
            <person name="Chen C."/>
            <person name="Zhang W."/>
            <person name="Sun S."/>
            <person name="Liao Y."/>
            <person name="Zhang X."/>
            <person name="Yang L."/>
            <person name="Song C."/>
            <person name="Wang M."/>
            <person name="Shi J."/>
            <person name="Liu G."/>
            <person name="Liu J."/>
            <person name="Zhou H."/>
            <person name="Zhou W."/>
            <person name="Yu Q."/>
            <person name="An N."/>
            <person name="Chen Y."/>
            <person name="Cai Q."/>
            <person name="Wang B."/>
            <person name="Liu B."/>
            <person name="Min J."/>
            <person name="Huang Y."/>
            <person name="Wu H."/>
            <person name="Li Z."/>
            <person name="Zhang Y."/>
            <person name="Yin Y."/>
            <person name="Song W."/>
            <person name="Jiang J."/>
            <person name="Jackson S.A."/>
            <person name="Wing R.A."/>
            <person name="Wang J."/>
            <person name="Chen M."/>
        </authorList>
    </citation>
    <scope>NUCLEOTIDE SEQUENCE [LARGE SCALE GENOMIC DNA]</scope>
    <source>
        <strain evidence="4">cv. IRGC 101232</strain>
    </source>
</reference>
<dbReference type="InterPro" id="IPR001005">
    <property type="entry name" value="SANT/Myb"/>
</dbReference>
<evidence type="ECO:0000313" key="4">
    <source>
        <dbReference type="EnsemblPlants" id="OB04G11920.1"/>
    </source>
</evidence>
<dbReference type="InterPro" id="IPR036431">
    <property type="entry name" value="ARID_dom_sf"/>
</dbReference>
<dbReference type="STRING" id="4533.J3LVL7"/>
<dbReference type="GO" id="GO:0003677">
    <property type="term" value="F:DNA binding"/>
    <property type="evidence" value="ECO:0007669"/>
    <property type="project" value="InterPro"/>
</dbReference>
<sequence length="534" mass="59776">MDPAGDVLSILSKLQFLGFCADLRIGDAAASDPSELFDAVLAAFLREVYPGGRVVRPLPAKLGDGSRVDLLRLFSAVRAAGGYDATSSSPGVWASAAESVCLDATLAAPVKLIYYKYLGALDRWIQRLVEARGPFLDGNGSKKPEQLFDSNGRENQELLLECSCREQQDAILKRKRNDMVGMLDWVRELAQDSCEAGTMAAGLTNGYYSLALAARKAVFGKRARRASMTNGAHLQEIFPVDCKCCMSSTAGRIEAPVRCSQKIQFVVPQPGSDINELTVVENISGSLVGMEQGNSVIGQVKYESRKHHNCDGWLFTSQQRNKIPVGSEFQAQVPQWTGEMPVNYDNVETRKWLGTKVWPPENENMKASRFCDPVGKGREDVCGCNLPGSVECVRFHVAERRFQLRQELGSAFYAWGFDLMGEEIALCWTNKEEANFKACVQLNAPSSGRNFWKHLHTLFQSKSRKELVSYYFNCFLLRRRCYQNRMTPNNIDSDDEDETEFRFLGNHLGYYATKYDSSRYTVCIESTHCMDLDQ</sequence>
<evidence type="ECO:0000259" key="3">
    <source>
        <dbReference type="PROSITE" id="PS51156"/>
    </source>
</evidence>
<dbReference type="SMART" id="SM01189">
    <property type="entry name" value="ELM2"/>
    <property type="match status" value="1"/>
</dbReference>
<dbReference type="SMART" id="SM00501">
    <property type="entry name" value="BRIGHT"/>
    <property type="match status" value="1"/>
</dbReference>
<dbReference type="HOGENOM" id="CLU_032356_1_0_1"/>